<organism evidence="2 3">
    <name type="scientific">Bacillus aerolatus</name>
    <dbReference type="NCBI Taxonomy" id="2653354"/>
    <lineage>
        <taxon>Bacteria</taxon>
        <taxon>Bacillati</taxon>
        <taxon>Bacillota</taxon>
        <taxon>Bacilli</taxon>
        <taxon>Bacillales</taxon>
        <taxon>Bacillaceae</taxon>
        <taxon>Bacillus</taxon>
    </lineage>
</organism>
<evidence type="ECO:0000256" key="1">
    <source>
        <dbReference type="SAM" id="MobiDB-lite"/>
    </source>
</evidence>
<dbReference type="EMBL" id="WEIO01000010">
    <property type="protein sequence ID" value="KAB7705043.1"/>
    <property type="molecule type" value="Genomic_DNA"/>
</dbReference>
<feature type="region of interest" description="Disordered" evidence="1">
    <location>
        <begin position="1"/>
        <end position="42"/>
    </location>
</feature>
<evidence type="ECO:0000313" key="2">
    <source>
        <dbReference type="EMBL" id="KAB7705043.1"/>
    </source>
</evidence>
<reference evidence="2 3" key="1">
    <citation type="submission" date="2019-10" db="EMBL/GenBank/DDBJ databases">
        <title>Bacillus aerolatum sp. nov., isolated from bioaerosol of sport playgrounds.</title>
        <authorList>
            <person name="Chen P."/>
            <person name="Zhang G."/>
        </authorList>
    </citation>
    <scope>NUCLEOTIDE SEQUENCE [LARGE SCALE GENOMIC DNA]</scope>
    <source>
        <strain evidence="2 3">CX253</strain>
    </source>
</reference>
<protein>
    <submittedName>
        <fullName evidence="2">3-methyladenine DNA glycosylase</fullName>
    </submittedName>
</protein>
<dbReference type="AlphaFoldDB" id="A0A6I1FCM8"/>
<dbReference type="Proteomes" id="UP000429595">
    <property type="component" value="Unassembled WGS sequence"/>
</dbReference>
<name>A0A6I1FCM8_9BACI</name>
<proteinExistence type="predicted"/>
<feature type="compositionally biased region" description="Basic and acidic residues" evidence="1">
    <location>
        <begin position="17"/>
        <end position="42"/>
    </location>
</feature>
<gene>
    <name evidence="2" type="ORF">F9802_15105</name>
</gene>
<keyword evidence="3" id="KW-1185">Reference proteome</keyword>
<evidence type="ECO:0000313" key="3">
    <source>
        <dbReference type="Proteomes" id="UP000429595"/>
    </source>
</evidence>
<accession>A0A6I1FCM8</accession>
<comment type="caution">
    <text evidence="2">The sequence shown here is derived from an EMBL/GenBank/DDBJ whole genome shotgun (WGS) entry which is preliminary data.</text>
</comment>
<sequence>MKKETDQQQENKNLSIEQKEKREHGEDIEPQREVDKPTHSDS</sequence>